<sequence>MTIGFTDLARSAAAEGAISPPSLLALRQLGWSDGAIGRDEAEAILALNRSLWRASGEWIDFFVDALCEFVLRESHPPQTCDAGKAQWLVGAIEAGGKPVTMAELELLVRLIERARSVPDSLRSYALQQIEAAVIEGCGPSRVRRTGGVPHITGAECRLARRILFATGGRRAPAVSERAAKTLIRIQHATRPEDNSPEWPLLLADAARAWLGRPLGADETPQRVLARDRQDRFR</sequence>
<gene>
    <name evidence="1" type="ORF">V5F89_03310</name>
</gene>
<dbReference type="Proteomes" id="UP001335183">
    <property type="component" value="Chromosome"/>
</dbReference>
<dbReference type="EMBL" id="CP144918">
    <property type="protein sequence ID" value="WWA47950.1"/>
    <property type="molecule type" value="Genomic_DNA"/>
</dbReference>
<evidence type="ECO:0000313" key="1">
    <source>
        <dbReference type="EMBL" id="WWA47950.1"/>
    </source>
</evidence>
<name>A0ABZ2D4I2_9SPHN</name>
<organism evidence="1 2">
    <name type="scientific">Pelagerythrobacter marensis</name>
    <dbReference type="NCBI Taxonomy" id="543877"/>
    <lineage>
        <taxon>Bacteria</taxon>
        <taxon>Pseudomonadati</taxon>
        <taxon>Pseudomonadota</taxon>
        <taxon>Alphaproteobacteria</taxon>
        <taxon>Sphingomonadales</taxon>
        <taxon>Erythrobacteraceae</taxon>
        <taxon>Pelagerythrobacter</taxon>
    </lineage>
</organism>
<evidence type="ECO:0000313" key="2">
    <source>
        <dbReference type="Proteomes" id="UP001335183"/>
    </source>
</evidence>
<dbReference type="RefSeq" id="WP_338446837.1">
    <property type="nucleotide sequence ID" value="NZ_CP144918.1"/>
</dbReference>
<evidence type="ECO:0008006" key="3">
    <source>
        <dbReference type="Google" id="ProtNLM"/>
    </source>
</evidence>
<proteinExistence type="predicted"/>
<protein>
    <recommendedName>
        <fullName evidence="3">DUF222 domain-containing protein</fullName>
    </recommendedName>
</protein>
<reference evidence="1 2" key="1">
    <citation type="submission" date="2024-02" db="EMBL/GenBank/DDBJ databases">
        <title>The whole genome sequence of five bacterial samples isolated from Abu Dhabi Sabkha-shore region.</title>
        <authorList>
            <person name="Sudalaimuthuasari N."/>
            <person name="Sarfraz B."/>
            <person name="Tuyisabe J.D."/>
            <person name="Mugisha Ntwali L.D.M."/>
            <person name="Ali A.I.A.A."/>
            <person name="Almansoori S.Z.A."/>
            <person name="Alajami H.S.A."/>
            <person name="Almeqbaali A.A.S."/>
            <person name="Kundu B."/>
            <person name="Saeed E.E."/>
            <person name="Sukumarinath V."/>
            <person name="Mishra A.K."/>
            <person name="Hazzouri K.M."/>
            <person name="Almaskari R."/>
            <person name="Sharma A.K."/>
            <person name="Amiri K.M.A."/>
        </authorList>
    </citation>
    <scope>NUCLEOTIDE SEQUENCE [LARGE SCALE GENOMIC DNA]</scope>
    <source>
        <strain evidence="2">kcgeb_sd</strain>
    </source>
</reference>
<accession>A0ABZ2D4I2</accession>
<keyword evidence="2" id="KW-1185">Reference proteome</keyword>